<dbReference type="AlphaFoldDB" id="A0AAD7F2M4"/>
<sequence length="246" mass="26705">MCSPGLVRLPAPRRSSLPGIQPFLVIVRKGGFYSSLKVGRHTPRSKAVIAAGRTAFPRHRRPKRLAIADAIMRVVIDLSSWVHSTAILTVQEARMRSTINDRGANGHRDAIARRTANAYTAGSTLARQAAYSGAGRAFFAVDTSDRTGGDALEVEIKLRQVEGISGFDYPRRGWIEANAYQHAQAGSTLVRQAAYSGVGRAFRIAVVAAGRRRVTLPETQAVSVSKIQTRERADALVGRNLSRGME</sequence>
<gene>
    <name evidence="1" type="ORF">DFH08DRAFT_1073371</name>
</gene>
<organism evidence="1 2">
    <name type="scientific">Mycena albidolilacea</name>
    <dbReference type="NCBI Taxonomy" id="1033008"/>
    <lineage>
        <taxon>Eukaryota</taxon>
        <taxon>Fungi</taxon>
        <taxon>Dikarya</taxon>
        <taxon>Basidiomycota</taxon>
        <taxon>Agaricomycotina</taxon>
        <taxon>Agaricomycetes</taxon>
        <taxon>Agaricomycetidae</taxon>
        <taxon>Agaricales</taxon>
        <taxon>Marasmiineae</taxon>
        <taxon>Mycenaceae</taxon>
        <taxon>Mycena</taxon>
    </lineage>
</organism>
<name>A0AAD7F2M4_9AGAR</name>
<evidence type="ECO:0000313" key="2">
    <source>
        <dbReference type="Proteomes" id="UP001218218"/>
    </source>
</evidence>
<reference evidence="1" key="1">
    <citation type="submission" date="2023-03" db="EMBL/GenBank/DDBJ databases">
        <title>Massive genome expansion in bonnet fungi (Mycena s.s.) driven by repeated elements and novel gene families across ecological guilds.</title>
        <authorList>
            <consortium name="Lawrence Berkeley National Laboratory"/>
            <person name="Harder C.B."/>
            <person name="Miyauchi S."/>
            <person name="Viragh M."/>
            <person name="Kuo A."/>
            <person name="Thoen E."/>
            <person name="Andreopoulos B."/>
            <person name="Lu D."/>
            <person name="Skrede I."/>
            <person name="Drula E."/>
            <person name="Henrissat B."/>
            <person name="Morin E."/>
            <person name="Kohler A."/>
            <person name="Barry K."/>
            <person name="LaButti K."/>
            <person name="Morin E."/>
            <person name="Salamov A."/>
            <person name="Lipzen A."/>
            <person name="Mereny Z."/>
            <person name="Hegedus B."/>
            <person name="Baldrian P."/>
            <person name="Stursova M."/>
            <person name="Weitz H."/>
            <person name="Taylor A."/>
            <person name="Grigoriev I.V."/>
            <person name="Nagy L.G."/>
            <person name="Martin F."/>
            <person name="Kauserud H."/>
        </authorList>
    </citation>
    <scope>NUCLEOTIDE SEQUENCE</scope>
    <source>
        <strain evidence="1">CBHHK002</strain>
    </source>
</reference>
<evidence type="ECO:0000313" key="1">
    <source>
        <dbReference type="EMBL" id="KAJ7364823.1"/>
    </source>
</evidence>
<proteinExistence type="predicted"/>
<protein>
    <submittedName>
        <fullName evidence="1">Uncharacterized protein</fullName>
    </submittedName>
</protein>
<accession>A0AAD7F2M4</accession>
<comment type="caution">
    <text evidence="1">The sequence shown here is derived from an EMBL/GenBank/DDBJ whole genome shotgun (WGS) entry which is preliminary data.</text>
</comment>
<dbReference type="EMBL" id="JARIHO010000003">
    <property type="protein sequence ID" value="KAJ7364823.1"/>
    <property type="molecule type" value="Genomic_DNA"/>
</dbReference>
<keyword evidence="2" id="KW-1185">Reference proteome</keyword>
<dbReference type="Proteomes" id="UP001218218">
    <property type="component" value="Unassembled WGS sequence"/>
</dbReference>